<keyword evidence="1" id="KW-0812">Transmembrane</keyword>
<evidence type="ECO:0000313" key="4">
    <source>
        <dbReference type="Proteomes" id="UP001178507"/>
    </source>
</evidence>
<dbReference type="SUPFAM" id="SSF51695">
    <property type="entry name" value="PLC-like phosphodiesterases"/>
    <property type="match status" value="1"/>
</dbReference>
<dbReference type="PANTHER" id="PTHR46211:SF8">
    <property type="entry name" value="PHOSPHODIESTERASE"/>
    <property type="match status" value="1"/>
</dbReference>
<dbReference type="Pfam" id="PF03009">
    <property type="entry name" value="GDPD"/>
    <property type="match status" value="1"/>
</dbReference>
<dbReference type="PROSITE" id="PS51704">
    <property type="entry name" value="GP_PDE"/>
    <property type="match status" value="1"/>
</dbReference>
<feature type="transmembrane region" description="Helical" evidence="1">
    <location>
        <begin position="293"/>
        <end position="315"/>
    </location>
</feature>
<organism evidence="3 4">
    <name type="scientific">Effrenium voratum</name>
    <dbReference type="NCBI Taxonomy" id="2562239"/>
    <lineage>
        <taxon>Eukaryota</taxon>
        <taxon>Sar</taxon>
        <taxon>Alveolata</taxon>
        <taxon>Dinophyceae</taxon>
        <taxon>Suessiales</taxon>
        <taxon>Symbiodiniaceae</taxon>
        <taxon>Effrenium</taxon>
    </lineage>
</organism>
<gene>
    <name evidence="3" type="ORF">EVOR1521_LOCUS26592</name>
</gene>
<sequence length="326" mass="35118">MGYGSQAKPRRECYQSWGPQVYLHRGNLSFAQENTYESEVTGTAANGANPEFDIMVTSDDMAIIHHDDSLVRMTGVDKQVVDTPWSEIQSLTVLAEIDGYDYGSTTYLSNLETVVTGACTASPTVAMDFDVKSDAAAPKAVEALRASSCTAKMGSIFATGLPTTGRMLVNELHKAGMDNHVSVFLHPGSYAPLGLYFFLKTGIFHAAAGASMISLHKTVWDVEEDLIASYAELGYCTGIYGIKRSEMSQYPSASYYIIDEGPSFPDTPNGQYGGDGGTEIVTYDGDQSGFNGLLALAICSIPLFLLSLICCCISIRRCCKKTTAPQ</sequence>
<proteinExistence type="predicted"/>
<comment type="caution">
    <text evidence="3">The sequence shown here is derived from an EMBL/GenBank/DDBJ whole genome shotgun (WGS) entry which is preliminary data.</text>
</comment>
<evidence type="ECO:0000313" key="3">
    <source>
        <dbReference type="EMBL" id="CAJ1404058.1"/>
    </source>
</evidence>
<dbReference type="GO" id="GO:0006629">
    <property type="term" value="P:lipid metabolic process"/>
    <property type="evidence" value="ECO:0007669"/>
    <property type="project" value="InterPro"/>
</dbReference>
<keyword evidence="1" id="KW-0472">Membrane</keyword>
<reference evidence="3" key="1">
    <citation type="submission" date="2023-08" db="EMBL/GenBank/DDBJ databases">
        <authorList>
            <person name="Chen Y."/>
            <person name="Shah S."/>
            <person name="Dougan E. K."/>
            <person name="Thang M."/>
            <person name="Chan C."/>
        </authorList>
    </citation>
    <scope>NUCLEOTIDE SEQUENCE</scope>
</reference>
<protein>
    <recommendedName>
        <fullName evidence="2">GP-PDE domain-containing protein</fullName>
    </recommendedName>
</protein>
<dbReference type="Gene3D" id="3.20.20.190">
    <property type="entry name" value="Phosphatidylinositol (PI) phosphodiesterase"/>
    <property type="match status" value="1"/>
</dbReference>
<evidence type="ECO:0000256" key="1">
    <source>
        <dbReference type="SAM" id="Phobius"/>
    </source>
</evidence>
<keyword evidence="1" id="KW-1133">Transmembrane helix</keyword>
<dbReference type="InterPro" id="IPR017946">
    <property type="entry name" value="PLC-like_Pdiesterase_TIM-brl"/>
</dbReference>
<dbReference type="AlphaFoldDB" id="A0AA36JD72"/>
<dbReference type="GO" id="GO:0008081">
    <property type="term" value="F:phosphoric diester hydrolase activity"/>
    <property type="evidence" value="ECO:0007669"/>
    <property type="project" value="InterPro"/>
</dbReference>
<accession>A0AA36JD72</accession>
<dbReference type="EMBL" id="CAUJNA010003522">
    <property type="protein sequence ID" value="CAJ1404058.1"/>
    <property type="molecule type" value="Genomic_DNA"/>
</dbReference>
<dbReference type="InterPro" id="IPR030395">
    <property type="entry name" value="GP_PDE_dom"/>
</dbReference>
<dbReference type="PANTHER" id="PTHR46211">
    <property type="entry name" value="GLYCEROPHOSPHORYL DIESTER PHOSPHODIESTERASE"/>
    <property type="match status" value="1"/>
</dbReference>
<dbReference type="Proteomes" id="UP001178507">
    <property type="component" value="Unassembled WGS sequence"/>
</dbReference>
<feature type="domain" description="GP-PDE" evidence="2">
    <location>
        <begin position="19"/>
        <end position="326"/>
    </location>
</feature>
<evidence type="ECO:0000259" key="2">
    <source>
        <dbReference type="PROSITE" id="PS51704"/>
    </source>
</evidence>
<keyword evidence="4" id="KW-1185">Reference proteome</keyword>
<name>A0AA36JD72_9DINO</name>